<comment type="caution">
    <text evidence="3">The sequence shown here is derived from an EMBL/GenBank/DDBJ whole genome shotgun (WGS) entry which is preliminary data.</text>
</comment>
<organism evidence="3 4">
    <name type="scientific">Apiospora rasikravindrae</name>
    <dbReference type="NCBI Taxonomy" id="990691"/>
    <lineage>
        <taxon>Eukaryota</taxon>
        <taxon>Fungi</taxon>
        <taxon>Dikarya</taxon>
        <taxon>Ascomycota</taxon>
        <taxon>Pezizomycotina</taxon>
        <taxon>Sordariomycetes</taxon>
        <taxon>Xylariomycetidae</taxon>
        <taxon>Amphisphaeriales</taxon>
        <taxon>Apiosporaceae</taxon>
        <taxon>Apiospora</taxon>
    </lineage>
</organism>
<dbReference type="SUPFAM" id="SSF54695">
    <property type="entry name" value="POZ domain"/>
    <property type="match status" value="1"/>
</dbReference>
<evidence type="ECO:0000256" key="1">
    <source>
        <dbReference type="SAM" id="MobiDB-lite"/>
    </source>
</evidence>
<gene>
    <name evidence="3" type="ORF">PG993_015104</name>
</gene>
<accession>A0ABR1RPQ3</accession>
<dbReference type="InterPro" id="IPR000210">
    <property type="entry name" value="BTB/POZ_dom"/>
</dbReference>
<dbReference type="Proteomes" id="UP001444661">
    <property type="component" value="Unassembled WGS sequence"/>
</dbReference>
<proteinExistence type="predicted"/>
<feature type="domain" description="BTB" evidence="2">
    <location>
        <begin position="104"/>
        <end position="192"/>
    </location>
</feature>
<evidence type="ECO:0000313" key="3">
    <source>
        <dbReference type="EMBL" id="KAK8016915.1"/>
    </source>
</evidence>
<dbReference type="InterPro" id="IPR011333">
    <property type="entry name" value="SKP1/BTB/POZ_sf"/>
</dbReference>
<name>A0ABR1RPQ3_9PEZI</name>
<keyword evidence="4" id="KW-1185">Reference proteome</keyword>
<sequence length="401" mass="44815">MDGNEILHEIDRNGDFELVLHNPNAPFAVWVDDQDTVSPSKKKRKYSTAFGGDPSLFDSVDPGKSIEPQPQGLPIERTSAGAPTSQTCPNEPAVFNQGNQKGTVRFRLSSKHLAFASSYFDKAMRNLGKQQKGYTIHTYGWDPDALLILMNVIHGRHAEVPRKLELEKIAKIAVLVHFYSCHEVVEFCAERWTTNLKTTFPKEYGRSLVLWLAVGYVFCRKSIFQLMTMVAVKTSQGPLQALTLPIPLDVIGKQHQGFHINTQRLTSYPDTIEQRRQDALDKMITRLHDLTIYFSDKREKCSFECSSMLLGAITSQMQSKGLLNPSPVRPFSGYSISGVAATMRSFNSPKWADNDDIRPGVNPFGGIRAQPVSVHKCKLGTFIEAVIKDVEDGIEGMELPV</sequence>
<protein>
    <recommendedName>
        <fullName evidence="2">BTB domain-containing protein</fullName>
    </recommendedName>
</protein>
<dbReference type="EMBL" id="JAQQWK010000014">
    <property type="protein sequence ID" value="KAK8016915.1"/>
    <property type="molecule type" value="Genomic_DNA"/>
</dbReference>
<feature type="region of interest" description="Disordered" evidence="1">
    <location>
        <begin position="57"/>
        <end position="87"/>
    </location>
</feature>
<evidence type="ECO:0000259" key="2">
    <source>
        <dbReference type="Pfam" id="PF00651"/>
    </source>
</evidence>
<reference evidence="3 4" key="1">
    <citation type="submission" date="2023-01" db="EMBL/GenBank/DDBJ databases">
        <title>Analysis of 21 Apiospora genomes using comparative genomics revels a genus with tremendous synthesis potential of carbohydrate active enzymes and secondary metabolites.</title>
        <authorList>
            <person name="Sorensen T."/>
        </authorList>
    </citation>
    <scope>NUCLEOTIDE SEQUENCE [LARGE SCALE GENOMIC DNA]</scope>
    <source>
        <strain evidence="3 4">CBS 33761</strain>
    </source>
</reference>
<evidence type="ECO:0000313" key="4">
    <source>
        <dbReference type="Proteomes" id="UP001444661"/>
    </source>
</evidence>
<dbReference type="Gene3D" id="3.30.710.10">
    <property type="entry name" value="Potassium Channel Kv1.1, Chain A"/>
    <property type="match status" value="1"/>
</dbReference>
<dbReference type="Pfam" id="PF00651">
    <property type="entry name" value="BTB"/>
    <property type="match status" value="1"/>
</dbReference>